<feature type="signal peptide" evidence="2">
    <location>
        <begin position="1"/>
        <end position="25"/>
    </location>
</feature>
<proteinExistence type="predicted"/>
<gene>
    <name evidence="3" type="ORF">BD410DRAFT_531819</name>
</gene>
<feature type="chain" id="PRO_5021486806" description="Concanavalin A-like lectin/glucanase" evidence="2">
    <location>
        <begin position="26"/>
        <end position="255"/>
    </location>
</feature>
<evidence type="ECO:0000313" key="4">
    <source>
        <dbReference type="Proteomes" id="UP000294933"/>
    </source>
</evidence>
<dbReference type="Gene3D" id="2.60.120.260">
    <property type="entry name" value="Galactose-binding domain-like"/>
    <property type="match status" value="1"/>
</dbReference>
<dbReference type="AlphaFoldDB" id="A0A4Y7QH81"/>
<keyword evidence="4" id="KW-1185">Reference proteome</keyword>
<dbReference type="Proteomes" id="UP000294933">
    <property type="component" value="Unassembled WGS sequence"/>
</dbReference>
<organism evidence="3 4">
    <name type="scientific">Rickenella mellea</name>
    <dbReference type="NCBI Taxonomy" id="50990"/>
    <lineage>
        <taxon>Eukaryota</taxon>
        <taxon>Fungi</taxon>
        <taxon>Dikarya</taxon>
        <taxon>Basidiomycota</taxon>
        <taxon>Agaricomycotina</taxon>
        <taxon>Agaricomycetes</taxon>
        <taxon>Hymenochaetales</taxon>
        <taxon>Rickenellaceae</taxon>
        <taxon>Rickenella</taxon>
    </lineage>
</organism>
<dbReference type="STRING" id="50990.A0A4Y7QH81"/>
<reference evidence="3 4" key="1">
    <citation type="submission" date="2018-06" db="EMBL/GenBank/DDBJ databases">
        <title>A transcriptomic atlas of mushroom development highlights an independent origin of complex multicellularity.</title>
        <authorList>
            <consortium name="DOE Joint Genome Institute"/>
            <person name="Krizsan K."/>
            <person name="Almasi E."/>
            <person name="Merenyi Z."/>
            <person name="Sahu N."/>
            <person name="Viragh M."/>
            <person name="Koszo T."/>
            <person name="Mondo S."/>
            <person name="Kiss B."/>
            <person name="Balint B."/>
            <person name="Kues U."/>
            <person name="Barry K."/>
            <person name="Hegedus J.C."/>
            <person name="Henrissat B."/>
            <person name="Johnson J."/>
            <person name="Lipzen A."/>
            <person name="Ohm R."/>
            <person name="Nagy I."/>
            <person name="Pangilinan J."/>
            <person name="Yan J."/>
            <person name="Xiong Y."/>
            <person name="Grigoriev I.V."/>
            <person name="Hibbett D.S."/>
            <person name="Nagy L.G."/>
        </authorList>
    </citation>
    <scope>NUCLEOTIDE SEQUENCE [LARGE SCALE GENOMIC DNA]</scope>
    <source>
        <strain evidence="3 4">SZMC22713</strain>
    </source>
</reference>
<evidence type="ECO:0000256" key="2">
    <source>
        <dbReference type="SAM" id="SignalP"/>
    </source>
</evidence>
<accession>A0A4Y7QH81</accession>
<feature type="compositionally biased region" description="Pro residues" evidence="1">
    <location>
        <begin position="153"/>
        <end position="177"/>
    </location>
</feature>
<protein>
    <recommendedName>
        <fullName evidence="5">Concanavalin A-like lectin/glucanase</fullName>
    </recommendedName>
</protein>
<feature type="region of interest" description="Disordered" evidence="1">
    <location>
        <begin position="146"/>
        <end position="186"/>
    </location>
</feature>
<dbReference type="VEuPathDB" id="FungiDB:BD410DRAFT_531819"/>
<evidence type="ECO:0008006" key="5">
    <source>
        <dbReference type="Google" id="ProtNLM"/>
    </source>
</evidence>
<dbReference type="EMBL" id="ML170161">
    <property type="protein sequence ID" value="TDL26706.1"/>
    <property type="molecule type" value="Genomic_DNA"/>
</dbReference>
<dbReference type="OrthoDB" id="3234968at2759"/>
<name>A0A4Y7QH81_9AGAM</name>
<sequence>MTRTRNWIIVLLCFCFALHADLVAADVVNVDDPRIHWVGQWTDQGDHKFAASQGASLSFSFQGTAVSYNTQLSARGAKTSFWVDNDAPQILDSGENTPPGVNSVPSTLFSKQGLDPSQTHTFNAAWAGKGSVGGIYIEVFSIDFTPSTASNPQPQPNPNPNPVTTPSPSPNNNPPPNAVTTKQTVTASNGGVTTIIKTGGITQAPGGTGTVEYITVTPTGGGSPVVIAESAAGTGETWNRTSHQRRELRIQRHCW</sequence>
<keyword evidence="2" id="KW-0732">Signal</keyword>
<evidence type="ECO:0000256" key="1">
    <source>
        <dbReference type="SAM" id="MobiDB-lite"/>
    </source>
</evidence>
<evidence type="ECO:0000313" key="3">
    <source>
        <dbReference type="EMBL" id="TDL26706.1"/>
    </source>
</evidence>